<name>A0A561UB53_9ACTN</name>
<evidence type="ECO:0000313" key="3">
    <source>
        <dbReference type="Proteomes" id="UP000317940"/>
    </source>
</evidence>
<dbReference type="OrthoDB" id="3855639at2"/>
<dbReference type="Proteomes" id="UP000317940">
    <property type="component" value="Unassembled WGS sequence"/>
</dbReference>
<dbReference type="EMBL" id="VIWT01000001">
    <property type="protein sequence ID" value="TWF96583.1"/>
    <property type="molecule type" value="Genomic_DNA"/>
</dbReference>
<evidence type="ECO:0000313" key="2">
    <source>
        <dbReference type="EMBL" id="TWF96583.1"/>
    </source>
</evidence>
<accession>A0A561UB53</accession>
<feature type="region of interest" description="Disordered" evidence="1">
    <location>
        <begin position="1"/>
        <end position="25"/>
    </location>
</feature>
<evidence type="ECO:0000256" key="1">
    <source>
        <dbReference type="SAM" id="MobiDB-lite"/>
    </source>
</evidence>
<gene>
    <name evidence="2" type="ORF">FHX73_11355</name>
</gene>
<proteinExistence type="predicted"/>
<reference evidence="2 3" key="1">
    <citation type="submission" date="2019-06" db="EMBL/GenBank/DDBJ databases">
        <title>Sequencing the genomes of 1000 actinobacteria strains.</title>
        <authorList>
            <person name="Klenk H.-P."/>
        </authorList>
    </citation>
    <scope>NUCLEOTIDE SEQUENCE [LARGE SCALE GENOMIC DNA]</scope>
    <source>
        <strain evidence="2 3">DSM 44826</strain>
    </source>
</reference>
<keyword evidence="3" id="KW-1185">Reference proteome</keyword>
<organism evidence="2 3">
    <name type="scientific">Kitasatospora viridis</name>
    <dbReference type="NCBI Taxonomy" id="281105"/>
    <lineage>
        <taxon>Bacteria</taxon>
        <taxon>Bacillati</taxon>
        <taxon>Actinomycetota</taxon>
        <taxon>Actinomycetes</taxon>
        <taxon>Kitasatosporales</taxon>
        <taxon>Streptomycetaceae</taxon>
        <taxon>Kitasatospora</taxon>
    </lineage>
</organism>
<sequence>MDPAPYCPAPDEDPLRALTPATDDGPRAPCTHCTAPTEYPADAPGAPLCPVCAWQQAQRGACSG</sequence>
<dbReference type="AlphaFoldDB" id="A0A561UB53"/>
<protein>
    <submittedName>
        <fullName evidence="2">Uncharacterized protein</fullName>
    </submittedName>
</protein>
<comment type="caution">
    <text evidence="2">The sequence shown here is derived from an EMBL/GenBank/DDBJ whole genome shotgun (WGS) entry which is preliminary data.</text>
</comment>
<dbReference type="RefSeq" id="WP_145902918.1">
    <property type="nucleotide sequence ID" value="NZ_BAAAMZ010000004.1"/>
</dbReference>